<dbReference type="GO" id="GO:0006308">
    <property type="term" value="P:DNA catabolic process"/>
    <property type="evidence" value="ECO:0007669"/>
    <property type="project" value="InterPro"/>
</dbReference>
<keyword evidence="2" id="KW-0540">Nuclease</keyword>
<evidence type="ECO:0000256" key="2">
    <source>
        <dbReference type="ARBA" id="ARBA00022722"/>
    </source>
</evidence>
<name>A0A381PPX5_9ZZZZ</name>
<proteinExistence type="predicted"/>
<dbReference type="EMBL" id="UINC01001015">
    <property type="protein sequence ID" value="SUZ67533.1"/>
    <property type="molecule type" value="Genomic_DNA"/>
</dbReference>
<keyword evidence="1" id="KW-0963">Cytoplasm</keyword>
<dbReference type="GO" id="GO:0008855">
    <property type="term" value="F:exodeoxyribonuclease VII activity"/>
    <property type="evidence" value="ECO:0007669"/>
    <property type="project" value="InterPro"/>
</dbReference>
<protein>
    <submittedName>
        <fullName evidence="4">Uncharacterized protein</fullName>
    </submittedName>
</protein>
<evidence type="ECO:0000313" key="4">
    <source>
        <dbReference type="EMBL" id="SUZ67533.1"/>
    </source>
</evidence>
<gene>
    <name evidence="4" type="ORF">METZ01_LOCUS20387</name>
</gene>
<dbReference type="AlphaFoldDB" id="A0A381PPX5"/>
<keyword evidence="3" id="KW-0378">Hydrolase</keyword>
<dbReference type="GO" id="GO:0009318">
    <property type="term" value="C:exodeoxyribonuclease VII complex"/>
    <property type="evidence" value="ECO:0007669"/>
    <property type="project" value="InterPro"/>
</dbReference>
<organism evidence="4">
    <name type="scientific">marine metagenome</name>
    <dbReference type="NCBI Taxonomy" id="408172"/>
    <lineage>
        <taxon>unclassified sequences</taxon>
        <taxon>metagenomes</taxon>
        <taxon>ecological metagenomes</taxon>
    </lineage>
</organism>
<dbReference type="SUPFAM" id="SSF116842">
    <property type="entry name" value="XseB-like"/>
    <property type="match status" value="1"/>
</dbReference>
<evidence type="ECO:0000256" key="1">
    <source>
        <dbReference type="ARBA" id="ARBA00022490"/>
    </source>
</evidence>
<dbReference type="InterPro" id="IPR003761">
    <property type="entry name" value="Exonuc_VII_S"/>
</dbReference>
<dbReference type="InterPro" id="IPR037004">
    <property type="entry name" value="Exonuc_VII_ssu_sf"/>
</dbReference>
<reference evidence="4" key="1">
    <citation type="submission" date="2018-05" db="EMBL/GenBank/DDBJ databases">
        <authorList>
            <person name="Lanie J.A."/>
            <person name="Ng W.-L."/>
            <person name="Kazmierczak K.M."/>
            <person name="Andrzejewski T.M."/>
            <person name="Davidsen T.M."/>
            <person name="Wayne K.J."/>
            <person name="Tettelin H."/>
            <person name="Glass J.I."/>
            <person name="Rusch D."/>
            <person name="Podicherti R."/>
            <person name="Tsui H.-C.T."/>
            <person name="Winkler M.E."/>
        </authorList>
    </citation>
    <scope>NUCLEOTIDE SEQUENCE</scope>
</reference>
<sequence length="56" mass="6602">MEELELILRKLDGEEVNIDSLTVDLQRASELIEWCRSRLETTKVEVERIVTDLEDQ</sequence>
<dbReference type="Pfam" id="PF02609">
    <property type="entry name" value="Exonuc_VII_S"/>
    <property type="match status" value="1"/>
</dbReference>
<evidence type="ECO:0000256" key="3">
    <source>
        <dbReference type="ARBA" id="ARBA00022801"/>
    </source>
</evidence>
<dbReference type="Gene3D" id="1.10.287.1040">
    <property type="entry name" value="Exonuclease VII, small subunit"/>
    <property type="match status" value="1"/>
</dbReference>
<accession>A0A381PPX5</accession>